<dbReference type="Pfam" id="PF00171">
    <property type="entry name" value="Aldedh"/>
    <property type="match status" value="1"/>
</dbReference>
<dbReference type="InterPro" id="IPR016161">
    <property type="entry name" value="Ald_DH/histidinol_DH"/>
</dbReference>
<evidence type="ECO:0000313" key="8">
    <source>
        <dbReference type="EMBL" id="CAI6013604.1"/>
    </source>
</evidence>
<evidence type="ECO:0000259" key="7">
    <source>
        <dbReference type="Pfam" id="PF00171"/>
    </source>
</evidence>
<evidence type="ECO:0000256" key="6">
    <source>
        <dbReference type="RuleBase" id="RU003345"/>
    </source>
</evidence>
<dbReference type="PANTHER" id="PTHR11699">
    <property type="entry name" value="ALDEHYDE DEHYDROGENASE-RELATED"/>
    <property type="match status" value="1"/>
</dbReference>
<dbReference type="EMBL" id="CABFNP030000115">
    <property type="protein sequence ID" value="CAI6013604.1"/>
    <property type="molecule type" value="Genomic_DNA"/>
</dbReference>
<comment type="catalytic activity">
    <reaction evidence="4">
        <text>an aldehyde + NAD(+) + H2O = a carboxylate + NADH + 2 H(+)</text>
        <dbReference type="Rhea" id="RHEA:16185"/>
        <dbReference type="ChEBI" id="CHEBI:15377"/>
        <dbReference type="ChEBI" id="CHEBI:15378"/>
        <dbReference type="ChEBI" id="CHEBI:17478"/>
        <dbReference type="ChEBI" id="CHEBI:29067"/>
        <dbReference type="ChEBI" id="CHEBI:57540"/>
        <dbReference type="ChEBI" id="CHEBI:57945"/>
        <dbReference type="EC" id="1.2.1.3"/>
    </reaction>
</comment>
<dbReference type="GO" id="GO:0004029">
    <property type="term" value="F:aldehyde dehydrogenase (NAD+) activity"/>
    <property type="evidence" value="ECO:0007669"/>
    <property type="project" value="UniProtKB-EC"/>
</dbReference>
<evidence type="ECO:0000256" key="3">
    <source>
        <dbReference type="ARBA" id="ARBA00024226"/>
    </source>
</evidence>
<organism evidence="8 9">
    <name type="scientific">Clonostachys chloroleuca</name>
    <dbReference type="NCBI Taxonomy" id="1926264"/>
    <lineage>
        <taxon>Eukaryota</taxon>
        <taxon>Fungi</taxon>
        <taxon>Dikarya</taxon>
        <taxon>Ascomycota</taxon>
        <taxon>Pezizomycotina</taxon>
        <taxon>Sordariomycetes</taxon>
        <taxon>Hypocreomycetidae</taxon>
        <taxon>Hypocreales</taxon>
        <taxon>Bionectriaceae</taxon>
        <taxon>Clonostachys</taxon>
    </lineage>
</organism>
<evidence type="ECO:0000313" key="9">
    <source>
        <dbReference type="Proteomes" id="UP001160390"/>
    </source>
</evidence>
<dbReference type="AlphaFoldDB" id="A0AA35PVH4"/>
<reference evidence="8" key="1">
    <citation type="submission" date="2023-01" db="EMBL/GenBank/DDBJ databases">
        <authorList>
            <person name="Piombo E."/>
        </authorList>
    </citation>
    <scope>NUCLEOTIDE SEQUENCE</scope>
</reference>
<comment type="caution">
    <text evidence="8">The sequence shown here is derived from an EMBL/GenBank/DDBJ whole genome shotgun (WGS) entry which is preliminary data.</text>
</comment>
<protein>
    <recommendedName>
        <fullName evidence="3">aldehyde dehydrogenase (NAD(+))</fullName>
        <ecNumber evidence="3">1.2.1.3</ecNumber>
    </recommendedName>
</protein>
<keyword evidence="2 6" id="KW-0560">Oxidoreductase</keyword>
<keyword evidence="9" id="KW-1185">Reference proteome</keyword>
<comment type="similarity">
    <text evidence="1 6">Belongs to the aldehyde dehydrogenase family.</text>
</comment>
<dbReference type="SUPFAM" id="SSF53720">
    <property type="entry name" value="ALDH-like"/>
    <property type="match status" value="1"/>
</dbReference>
<dbReference type="InterPro" id="IPR016162">
    <property type="entry name" value="Ald_DH_N"/>
</dbReference>
<dbReference type="FunFam" id="3.40.605.10:FF:000001">
    <property type="entry name" value="Aldehyde dehydrogenase 1"/>
    <property type="match status" value="1"/>
</dbReference>
<name>A0AA35PVH4_9HYPO</name>
<dbReference type="Gene3D" id="3.40.309.10">
    <property type="entry name" value="Aldehyde Dehydrogenase, Chain A, domain 2"/>
    <property type="match status" value="1"/>
</dbReference>
<gene>
    <name evidence="8" type="ORF">CCHLO57077_00019113</name>
</gene>
<dbReference type="Gene3D" id="3.40.605.10">
    <property type="entry name" value="Aldehyde Dehydrogenase, Chain A, domain 1"/>
    <property type="match status" value="1"/>
</dbReference>
<dbReference type="Proteomes" id="UP001160390">
    <property type="component" value="Unassembled WGS sequence"/>
</dbReference>
<evidence type="ECO:0000256" key="2">
    <source>
        <dbReference type="ARBA" id="ARBA00023002"/>
    </source>
</evidence>
<feature type="active site" evidence="5">
    <location>
        <position position="259"/>
    </location>
</feature>
<sequence length="487" mass="52338">MSTKAMTAPTSTKYETRLFINGEFSAASDGGTFPLNSPLTRETVALISEATVMDTNRAVAAAKAASPAWAGLSVHERGAYMNNLASLIAESEKELASLEAISMGRPISGYWDAKAAVKKLQYFATAGWNGQGRTSLNTPGFINLTLRQPFGVVAAIIPWNVPVYVFINKIAPAIAAGNTVVLKSSEKAPLTSAKLAGLIQKAGFPPGVINVLSGHGHISGATLASHMDVRLITFTGSGRTGRLIREAATKSNMKNVVLELGGKSPAVIFDDADLERAAKETFHSIQWNSGQACMANSRVYVHASVAERFLDLFKECAKDVRLGDPLNPEVNHGPQADIAQYDIVKKYFEIGNQDGKLVLGGVPEDTTGYFIQPTIFVETPESARIMRDEVFGPIVNINIFTDEDEVIQMANDTEFGLYSAIYTRDIDRAMRFARASEAGTVAINCTSPTGAFDLPFGGYKASGIAREGIHDSLDNYLETKTVIIRTG</sequence>
<dbReference type="EC" id="1.2.1.3" evidence="3"/>
<evidence type="ECO:0000256" key="5">
    <source>
        <dbReference type="PROSITE-ProRule" id="PRU10007"/>
    </source>
</evidence>
<dbReference type="InterPro" id="IPR015590">
    <property type="entry name" value="Aldehyde_DH_dom"/>
</dbReference>
<dbReference type="PROSITE" id="PS00687">
    <property type="entry name" value="ALDEHYDE_DEHYDR_GLU"/>
    <property type="match status" value="1"/>
</dbReference>
<dbReference type="FunFam" id="3.40.309.10:FF:000012">
    <property type="entry name" value="Betaine aldehyde dehydrogenase"/>
    <property type="match status" value="1"/>
</dbReference>
<dbReference type="InterPro" id="IPR016163">
    <property type="entry name" value="Ald_DH_C"/>
</dbReference>
<evidence type="ECO:0000256" key="4">
    <source>
        <dbReference type="ARBA" id="ARBA00049194"/>
    </source>
</evidence>
<dbReference type="InterPro" id="IPR029510">
    <property type="entry name" value="Ald_DH_CS_GLU"/>
</dbReference>
<accession>A0AA35PVH4</accession>
<feature type="domain" description="Aldehyde dehydrogenase" evidence="7">
    <location>
        <begin position="28"/>
        <end position="482"/>
    </location>
</feature>
<evidence type="ECO:0000256" key="1">
    <source>
        <dbReference type="ARBA" id="ARBA00009986"/>
    </source>
</evidence>
<proteinExistence type="inferred from homology"/>